<protein>
    <recommendedName>
        <fullName evidence="3">DUF1996 domain-containing protein</fullName>
    </recommendedName>
</protein>
<dbReference type="AlphaFoldDB" id="A0A6A6WLB8"/>
<name>A0A6A6WLB8_9PEZI</name>
<evidence type="ECO:0000256" key="1">
    <source>
        <dbReference type="SAM" id="MobiDB-lite"/>
    </source>
</evidence>
<feature type="region of interest" description="Disordered" evidence="1">
    <location>
        <begin position="304"/>
        <end position="364"/>
    </location>
</feature>
<evidence type="ECO:0000256" key="2">
    <source>
        <dbReference type="SAM" id="SignalP"/>
    </source>
</evidence>
<evidence type="ECO:0000313" key="4">
    <source>
        <dbReference type="EMBL" id="KAF2763010.1"/>
    </source>
</evidence>
<reference evidence="4" key="1">
    <citation type="journal article" date="2020" name="Stud. Mycol.">
        <title>101 Dothideomycetes genomes: a test case for predicting lifestyles and emergence of pathogens.</title>
        <authorList>
            <person name="Haridas S."/>
            <person name="Albert R."/>
            <person name="Binder M."/>
            <person name="Bloem J."/>
            <person name="Labutti K."/>
            <person name="Salamov A."/>
            <person name="Andreopoulos B."/>
            <person name="Baker S."/>
            <person name="Barry K."/>
            <person name="Bills G."/>
            <person name="Bluhm B."/>
            <person name="Cannon C."/>
            <person name="Castanera R."/>
            <person name="Culley D."/>
            <person name="Daum C."/>
            <person name="Ezra D."/>
            <person name="Gonzalez J."/>
            <person name="Henrissat B."/>
            <person name="Kuo A."/>
            <person name="Liang C."/>
            <person name="Lipzen A."/>
            <person name="Lutzoni F."/>
            <person name="Magnuson J."/>
            <person name="Mondo S."/>
            <person name="Nolan M."/>
            <person name="Ohm R."/>
            <person name="Pangilinan J."/>
            <person name="Park H.-J."/>
            <person name="Ramirez L."/>
            <person name="Alfaro M."/>
            <person name="Sun H."/>
            <person name="Tritt A."/>
            <person name="Yoshinaga Y."/>
            <person name="Zwiers L.-H."/>
            <person name="Turgeon B."/>
            <person name="Goodwin S."/>
            <person name="Spatafora J."/>
            <person name="Crous P."/>
            <person name="Grigoriev I."/>
        </authorList>
    </citation>
    <scope>NUCLEOTIDE SEQUENCE</scope>
    <source>
        <strain evidence="4">CBS 121739</strain>
    </source>
</reference>
<organism evidence="4 5">
    <name type="scientific">Pseudovirgaria hyperparasitica</name>
    <dbReference type="NCBI Taxonomy" id="470096"/>
    <lineage>
        <taxon>Eukaryota</taxon>
        <taxon>Fungi</taxon>
        <taxon>Dikarya</taxon>
        <taxon>Ascomycota</taxon>
        <taxon>Pezizomycotina</taxon>
        <taxon>Dothideomycetes</taxon>
        <taxon>Dothideomycetes incertae sedis</taxon>
        <taxon>Acrospermales</taxon>
        <taxon>Acrospermaceae</taxon>
        <taxon>Pseudovirgaria</taxon>
    </lineage>
</organism>
<keyword evidence="2" id="KW-0732">Signal</keyword>
<evidence type="ECO:0000313" key="5">
    <source>
        <dbReference type="Proteomes" id="UP000799437"/>
    </source>
</evidence>
<dbReference type="Proteomes" id="UP000799437">
    <property type="component" value="Unassembled WGS sequence"/>
</dbReference>
<dbReference type="PANTHER" id="PTHR43662">
    <property type="match status" value="1"/>
</dbReference>
<feature type="domain" description="DUF1996" evidence="3">
    <location>
        <begin position="41"/>
        <end position="274"/>
    </location>
</feature>
<dbReference type="RefSeq" id="XP_033605461.1">
    <property type="nucleotide sequence ID" value="XM_033747843.1"/>
</dbReference>
<keyword evidence="5" id="KW-1185">Reference proteome</keyword>
<feature type="signal peptide" evidence="2">
    <location>
        <begin position="1"/>
        <end position="23"/>
    </location>
</feature>
<feature type="chain" id="PRO_5025664999" description="DUF1996 domain-containing protein" evidence="2">
    <location>
        <begin position="24"/>
        <end position="364"/>
    </location>
</feature>
<dbReference type="Pfam" id="PF09362">
    <property type="entry name" value="DUF1996"/>
    <property type="match status" value="1"/>
</dbReference>
<sequence>MYSSISLASLLALLVSLVPYIAAQDTLFTVNCAPLTTQRSDPILVPGEASSHVHTIIGGTAFARTETNEDAVRAAGTTCDKSLDNSNYWIPQLYHQGEGGQFELVPMATASVYYLNRACDYAKDRTGCDYTQYARAPPKGLRMIAGDLKRRTYNDSDFRERAMSHVCLRANGQEDLHIADLPKEQCTRIRSQVFFPSCWDGENLDSKDHKSHMAYPALGDYNIGVCPESHPVGIFSVFFEFFYDTNAVRDFNRYVYAMGDTTGYGLHGDFINGWTDQEKLQKAMSTCTGSDGINSAGCSLKVNGETGQATRKDPETPAPDEDVGLDGPIKALPGDNPVSISSSPRHAGDWRRHTRHTRRSYNQR</sequence>
<dbReference type="OrthoDB" id="74764at2759"/>
<gene>
    <name evidence="4" type="ORF">EJ05DRAFT_506654</name>
</gene>
<accession>A0A6A6WLB8</accession>
<dbReference type="PANTHER" id="PTHR43662:SF3">
    <property type="entry name" value="DOMAIN PROTEIN, PUTATIVE (AFU_ORTHOLOGUE AFUA_6G11970)-RELATED"/>
    <property type="match status" value="1"/>
</dbReference>
<proteinExistence type="predicted"/>
<dbReference type="EMBL" id="ML996565">
    <property type="protein sequence ID" value="KAF2763010.1"/>
    <property type="molecule type" value="Genomic_DNA"/>
</dbReference>
<evidence type="ECO:0000259" key="3">
    <source>
        <dbReference type="Pfam" id="PF09362"/>
    </source>
</evidence>
<dbReference type="InterPro" id="IPR018535">
    <property type="entry name" value="DUF1996"/>
</dbReference>
<dbReference type="GeneID" id="54488897"/>
<feature type="compositionally biased region" description="Basic residues" evidence="1">
    <location>
        <begin position="352"/>
        <end position="364"/>
    </location>
</feature>